<evidence type="ECO:0000313" key="2">
    <source>
        <dbReference type="EMBL" id="TGO03153.1"/>
    </source>
</evidence>
<feature type="signal peptide" evidence="1">
    <location>
        <begin position="1"/>
        <end position="22"/>
    </location>
</feature>
<dbReference type="EMBL" id="JSZA02000037">
    <property type="protein sequence ID" value="TGO03153.1"/>
    <property type="molecule type" value="Genomic_DNA"/>
</dbReference>
<organism evidence="2 3">
    <name type="scientific">Candidatus Thiomargarita nelsonii</name>
    <dbReference type="NCBI Taxonomy" id="1003181"/>
    <lineage>
        <taxon>Bacteria</taxon>
        <taxon>Pseudomonadati</taxon>
        <taxon>Pseudomonadota</taxon>
        <taxon>Gammaproteobacteria</taxon>
        <taxon>Thiotrichales</taxon>
        <taxon>Thiotrichaceae</taxon>
        <taxon>Thiomargarita</taxon>
    </lineage>
</organism>
<protein>
    <submittedName>
        <fullName evidence="2">Uncharacterized protein</fullName>
    </submittedName>
</protein>
<dbReference type="Proteomes" id="UP000030428">
    <property type="component" value="Unassembled WGS sequence"/>
</dbReference>
<dbReference type="AlphaFoldDB" id="A0A4E0QQH2"/>
<reference evidence="2 3" key="1">
    <citation type="journal article" date="2016" name="Front. Microbiol.">
        <title>Single-Cell (Meta-)Genomics of a Dimorphic Candidatus Thiomargarita nelsonii Reveals Genomic Plasticity.</title>
        <authorList>
            <person name="Flood B.E."/>
            <person name="Fliss P."/>
            <person name="Jones D.S."/>
            <person name="Dick G.J."/>
            <person name="Jain S."/>
            <person name="Kaster A.K."/>
            <person name="Winkel M."/>
            <person name="Mussmann M."/>
            <person name="Bailey J."/>
        </authorList>
    </citation>
    <scope>NUCLEOTIDE SEQUENCE [LARGE SCALE GENOMIC DNA]</scope>
    <source>
        <strain evidence="2">Hydrate Ridge</strain>
    </source>
</reference>
<feature type="chain" id="PRO_5020037153" evidence="1">
    <location>
        <begin position="23"/>
        <end position="332"/>
    </location>
</feature>
<keyword evidence="3" id="KW-1185">Reference proteome</keyword>
<proteinExistence type="predicted"/>
<accession>A0A4E0QQH2</accession>
<keyword evidence="1" id="KW-0732">Signal</keyword>
<evidence type="ECO:0000256" key="1">
    <source>
        <dbReference type="SAM" id="SignalP"/>
    </source>
</evidence>
<comment type="caution">
    <text evidence="2">The sequence shown here is derived from an EMBL/GenBank/DDBJ whole genome shotgun (WGS) entry which is preliminary data.</text>
</comment>
<sequence length="332" mass="37682">MTHFYKPLICLLLISLNFSAYAENSLPELPSDIQAKTTSEQAEILGQIAEFSYQVLIEVPEKGLQIQRAAIEDIISTRQWLETTQLSLFKLLALRLQEGVDRAIVNEMYRKEMTRHGYTVHTPFKVGSFDLALIENLLNLNEFSEQPAIEYAISLDGQIGPFCRQENYPYEIYSKGLILRRVSTEIKSLVQEILNTFGLVGQMTEKEVSDFLFSQTLLGIDKARDVRIAAQVYQTAGGFPQTSRELRELINSKLPLYGAIKGRLSTGYATTPSDVIGTLELYVSSRPFYYGYSLTLLLFPFLANIDPVPEDYRQPINDMEVGQWLTFAEEES</sequence>
<gene>
    <name evidence="2" type="ORF">PN36_12155</name>
</gene>
<evidence type="ECO:0000313" key="3">
    <source>
        <dbReference type="Proteomes" id="UP000030428"/>
    </source>
</evidence>
<name>A0A4E0QQH2_9GAMM</name>